<dbReference type="EMBL" id="JAJIAO010000001">
    <property type="protein sequence ID" value="MCK8624184.1"/>
    <property type="molecule type" value="Genomic_DNA"/>
</dbReference>
<accession>A0ABT0I026</accession>
<gene>
    <name evidence="1" type="ORF">LNP07_01420</name>
</gene>
<sequence>MNVDFEKLLKNSIANFRIKEQKQEIISNPSNKLDKALINLDLQLCELIDCSKRCSLEVVNNLDVDNYKKNLNKKFVECLDAYFLLANLKNWNDLIIAGSEELNKIIKLNPDKEISKTYLIMKKTLYNAFFNHSKQDFNRSWKVFLKLCFVDLNLTLN</sequence>
<protein>
    <recommendedName>
        <fullName evidence="3">dUTPase</fullName>
    </recommendedName>
</protein>
<reference evidence="1 2" key="1">
    <citation type="submission" date="2021-11" db="EMBL/GenBank/DDBJ databases">
        <title>Comparative genomics of bee honey and flower isolates.</title>
        <authorList>
            <person name="Bechtner J.D."/>
            <person name="Gallus M.K."/>
            <person name="Ehrmann M."/>
        </authorList>
    </citation>
    <scope>NUCLEOTIDE SEQUENCE [LARGE SCALE GENOMIC DNA]</scope>
    <source>
        <strain evidence="1 2">M161</strain>
    </source>
</reference>
<proteinExistence type="predicted"/>
<name>A0ABT0I026_9LACO</name>
<evidence type="ECO:0000313" key="1">
    <source>
        <dbReference type="EMBL" id="MCK8624184.1"/>
    </source>
</evidence>
<keyword evidence="2" id="KW-1185">Reference proteome</keyword>
<evidence type="ECO:0008006" key="3">
    <source>
        <dbReference type="Google" id="ProtNLM"/>
    </source>
</evidence>
<organism evidence="1 2">
    <name type="scientific">Apilactobacillus xinyiensis</name>
    <dbReference type="NCBI Taxonomy" id="2841032"/>
    <lineage>
        <taxon>Bacteria</taxon>
        <taxon>Bacillati</taxon>
        <taxon>Bacillota</taxon>
        <taxon>Bacilli</taxon>
        <taxon>Lactobacillales</taxon>
        <taxon>Lactobacillaceae</taxon>
        <taxon>Apilactobacillus</taxon>
    </lineage>
</organism>
<dbReference type="RefSeq" id="WP_248601438.1">
    <property type="nucleotide sequence ID" value="NZ_JAJIAO010000001.1"/>
</dbReference>
<evidence type="ECO:0000313" key="2">
    <source>
        <dbReference type="Proteomes" id="UP001522905"/>
    </source>
</evidence>
<dbReference type="Proteomes" id="UP001522905">
    <property type="component" value="Unassembled WGS sequence"/>
</dbReference>
<comment type="caution">
    <text evidence="1">The sequence shown here is derived from an EMBL/GenBank/DDBJ whole genome shotgun (WGS) entry which is preliminary data.</text>
</comment>